<dbReference type="GO" id="GO:0004534">
    <property type="term" value="F:5'-3' RNA exonuclease activity"/>
    <property type="evidence" value="ECO:0007669"/>
    <property type="project" value="TreeGrafter"/>
</dbReference>
<dbReference type="STRING" id="1121393.SAMN02745216_04471"/>
<dbReference type="AlphaFoldDB" id="A0A1M6X5S1"/>
<dbReference type="GO" id="GO:0035312">
    <property type="term" value="F:5'-3' DNA exonuclease activity"/>
    <property type="evidence" value="ECO:0007669"/>
    <property type="project" value="TreeGrafter"/>
</dbReference>
<dbReference type="PANTHER" id="PTHR42924:SF3">
    <property type="entry name" value="POLYMERASE_HISTIDINOL PHOSPHATASE N-TERMINAL DOMAIN-CONTAINING PROTEIN"/>
    <property type="match status" value="1"/>
</dbReference>
<keyword evidence="2" id="KW-1185">Reference proteome</keyword>
<proteinExistence type="predicted"/>
<name>A0A1M6X5S1_9BACT</name>
<dbReference type="SUPFAM" id="SSF89550">
    <property type="entry name" value="PHP domain-like"/>
    <property type="match status" value="1"/>
</dbReference>
<accession>A0A1M6X5S1</accession>
<dbReference type="Pfam" id="PF13263">
    <property type="entry name" value="PHP_C"/>
    <property type="match status" value="1"/>
</dbReference>
<evidence type="ECO:0008006" key="3">
    <source>
        <dbReference type="Google" id="ProtNLM"/>
    </source>
</evidence>
<evidence type="ECO:0000313" key="2">
    <source>
        <dbReference type="Proteomes" id="UP000183994"/>
    </source>
</evidence>
<protein>
    <recommendedName>
        <fullName evidence="3">PHP domain-containing protein</fullName>
    </recommendedName>
</protein>
<sequence length="194" mass="20874">MDQITAFAGLRGLDGVCITDHYEASGPVSSRDGYMLDGLVVIVGTEYATPQGDLLLFGPDLDFPDGLPAEEILVRMDAMGGAAILAHPFRKNRPGDERLVADGMVAAVEEMNGRNTHEENGMIAEWKAKYPMNTVGGSDAHSLEELGRSATHFPRFVNGWQDLVAALKAGEAAPIINQIFPLTDFLSNNQLNCA</sequence>
<dbReference type="EMBL" id="FQZU01000041">
    <property type="protein sequence ID" value="SHL01288.1"/>
    <property type="molecule type" value="Genomic_DNA"/>
</dbReference>
<evidence type="ECO:0000313" key="1">
    <source>
        <dbReference type="EMBL" id="SHL01288.1"/>
    </source>
</evidence>
<organism evidence="1 2">
    <name type="scientific">Desulfatibacillum alkenivorans DSM 16219</name>
    <dbReference type="NCBI Taxonomy" id="1121393"/>
    <lineage>
        <taxon>Bacteria</taxon>
        <taxon>Pseudomonadati</taxon>
        <taxon>Thermodesulfobacteriota</taxon>
        <taxon>Desulfobacteria</taxon>
        <taxon>Desulfobacterales</taxon>
        <taxon>Desulfatibacillaceae</taxon>
        <taxon>Desulfatibacillum</taxon>
    </lineage>
</organism>
<gene>
    <name evidence="1" type="ORF">SAMN02745216_04471</name>
</gene>
<reference evidence="2" key="1">
    <citation type="submission" date="2016-11" db="EMBL/GenBank/DDBJ databases">
        <authorList>
            <person name="Varghese N."/>
            <person name="Submissions S."/>
        </authorList>
    </citation>
    <scope>NUCLEOTIDE SEQUENCE [LARGE SCALE GENOMIC DNA]</scope>
    <source>
        <strain evidence="2">DSM 16219</strain>
    </source>
</reference>
<dbReference type="InterPro" id="IPR052018">
    <property type="entry name" value="PHP_domain"/>
</dbReference>
<dbReference type="Gene3D" id="3.20.20.140">
    <property type="entry name" value="Metal-dependent hydrolases"/>
    <property type="match status" value="1"/>
</dbReference>
<dbReference type="Proteomes" id="UP000183994">
    <property type="component" value="Unassembled WGS sequence"/>
</dbReference>
<dbReference type="PANTHER" id="PTHR42924">
    <property type="entry name" value="EXONUCLEASE"/>
    <property type="match status" value="1"/>
</dbReference>
<dbReference type="InterPro" id="IPR016195">
    <property type="entry name" value="Pol/histidinol_Pase-like"/>
</dbReference>
<dbReference type="CDD" id="cd07432">
    <property type="entry name" value="PHP_HisPPase"/>
    <property type="match status" value="1"/>
</dbReference>